<proteinExistence type="predicted"/>
<reference evidence="1" key="1">
    <citation type="submission" date="2021-01" db="EMBL/GenBank/DDBJ databases">
        <authorList>
            <person name="Corre E."/>
            <person name="Pelletier E."/>
            <person name="Niang G."/>
            <person name="Scheremetjew M."/>
            <person name="Finn R."/>
            <person name="Kale V."/>
            <person name="Holt S."/>
            <person name="Cochrane G."/>
            <person name="Meng A."/>
            <person name="Brown T."/>
            <person name="Cohen L."/>
        </authorList>
    </citation>
    <scope>NUCLEOTIDE SEQUENCE</scope>
    <source>
        <strain evidence="1">S3</strain>
    </source>
</reference>
<organism evidence="1">
    <name type="scientific">Strombidium inclinatum</name>
    <dbReference type="NCBI Taxonomy" id="197538"/>
    <lineage>
        <taxon>Eukaryota</taxon>
        <taxon>Sar</taxon>
        <taxon>Alveolata</taxon>
        <taxon>Ciliophora</taxon>
        <taxon>Intramacronucleata</taxon>
        <taxon>Spirotrichea</taxon>
        <taxon>Oligotrichia</taxon>
        <taxon>Strombidiidae</taxon>
        <taxon>Strombidium</taxon>
    </lineage>
</organism>
<sequence length="126" mass="14312">MREIRRLLRALQAFSEHSFDLKDGLFGILEVSLLIMFHDNLLEVILILGVYNNITELEPGFEPILILAIVELLLIAEFKIEALGLHPVRAIDLLYFGLVLFIPDVLLHKLLHPLALHLLPSVDQTT</sequence>
<evidence type="ECO:0000313" key="1">
    <source>
        <dbReference type="EMBL" id="CAE0335451.1"/>
    </source>
</evidence>
<gene>
    <name evidence="1" type="ORF">SINC0208_LOCUS16090</name>
</gene>
<protein>
    <submittedName>
        <fullName evidence="1">Uncharacterized protein</fullName>
    </submittedName>
</protein>
<dbReference type="EMBL" id="HBIH01039919">
    <property type="protein sequence ID" value="CAE0335451.1"/>
    <property type="molecule type" value="Transcribed_RNA"/>
</dbReference>
<dbReference type="AlphaFoldDB" id="A0A7S3N0U6"/>
<accession>A0A7S3N0U6</accession>
<name>A0A7S3N0U6_9SPIT</name>